<dbReference type="GO" id="GO:0005524">
    <property type="term" value="F:ATP binding"/>
    <property type="evidence" value="ECO:0007669"/>
    <property type="project" value="UniProtKB-KW"/>
</dbReference>
<evidence type="ECO:0000256" key="3">
    <source>
        <dbReference type="ARBA" id="ARBA00012747"/>
    </source>
</evidence>
<evidence type="ECO:0000256" key="7">
    <source>
        <dbReference type="ARBA" id="ARBA00022755"/>
    </source>
</evidence>
<evidence type="ECO:0000256" key="10">
    <source>
        <dbReference type="ARBA" id="ARBA00022962"/>
    </source>
</evidence>
<dbReference type="InterPro" id="IPR010073">
    <property type="entry name" value="PurL_large"/>
</dbReference>
<dbReference type="Gene3D" id="3.40.50.880">
    <property type="match status" value="1"/>
</dbReference>
<evidence type="ECO:0000256" key="12">
    <source>
        <dbReference type="ARBA" id="ARBA00032632"/>
    </source>
</evidence>
<evidence type="ECO:0000256" key="11">
    <source>
        <dbReference type="ARBA" id="ARBA00029823"/>
    </source>
</evidence>
<dbReference type="SUPFAM" id="SSF55326">
    <property type="entry name" value="PurM N-terminal domain-like"/>
    <property type="match status" value="2"/>
</dbReference>
<evidence type="ECO:0000259" key="18">
    <source>
        <dbReference type="Pfam" id="PF22689"/>
    </source>
</evidence>
<evidence type="ECO:0000256" key="8">
    <source>
        <dbReference type="ARBA" id="ARBA00022840"/>
    </source>
</evidence>
<dbReference type="Pfam" id="PF02769">
    <property type="entry name" value="AIRS_C"/>
    <property type="match status" value="2"/>
</dbReference>
<accession>A0AAP0NLR5</accession>
<dbReference type="PROSITE" id="PS51273">
    <property type="entry name" value="GATASE_TYPE_1"/>
    <property type="match status" value="1"/>
</dbReference>
<dbReference type="PANTHER" id="PTHR10099">
    <property type="entry name" value="PHOSPHORIBOSYLFORMYLGLYCINAMIDINE SYNTHASE"/>
    <property type="match status" value="1"/>
</dbReference>
<dbReference type="InterPro" id="IPR041609">
    <property type="entry name" value="PurL_linker"/>
</dbReference>
<dbReference type="CDD" id="cd02203">
    <property type="entry name" value="PurL_repeat1"/>
    <property type="match status" value="1"/>
</dbReference>
<dbReference type="InterPro" id="IPR029062">
    <property type="entry name" value="Class_I_gatase-like"/>
</dbReference>
<dbReference type="SUPFAM" id="SSF109736">
    <property type="entry name" value="FGAM synthase PurL, linker domain"/>
    <property type="match status" value="1"/>
</dbReference>
<dbReference type="GO" id="GO:0006189">
    <property type="term" value="P:'de novo' IMP biosynthetic process"/>
    <property type="evidence" value="ECO:0007669"/>
    <property type="project" value="InterPro"/>
</dbReference>
<keyword evidence="5" id="KW-0479">Metal-binding</keyword>
<evidence type="ECO:0000259" key="15">
    <source>
        <dbReference type="Pfam" id="PF02769"/>
    </source>
</evidence>
<dbReference type="SMART" id="SM01211">
    <property type="entry name" value="GATase_5"/>
    <property type="match status" value="1"/>
</dbReference>
<reference evidence="19 20" key="1">
    <citation type="submission" date="2024-01" db="EMBL/GenBank/DDBJ databases">
        <title>Genome assemblies of Stephania.</title>
        <authorList>
            <person name="Yang L."/>
        </authorList>
    </citation>
    <scope>NUCLEOTIDE SEQUENCE [LARGE SCALE GENOMIC DNA]</scope>
    <source>
        <strain evidence="19">JXDWG</strain>
        <tissue evidence="19">Leaf</tissue>
    </source>
</reference>
<dbReference type="Proteomes" id="UP001419268">
    <property type="component" value="Unassembled WGS sequence"/>
</dbReference>
<dbReference type="Pfam" id="PF13507">
    <property type="entry name" value="GATase_5"/>
    <property type="match status" value="1"/>
</dbReference>
<dbReference type="InterPro" id="IPR036676">
    <property type="entry name" value="PurM-like_C_sf"/>
</dbReference>
<dbReference type="SUPFAM" id="SSF82697">
    <property type="entry name" value="PurS-like"/>
    <property type="match status" value="1"/>
</dbReference>
<dbReference type="FunFam" id="3.90.650.10:FF:000017">
    <property type="entry name" value="Probable phosphoribosylformylglycinamidine synthase, chloroplastic/mitochondrial"/>
    <property type="match status" value="1"/>
</dbReference>
<feature type="compositionally biased region" description="Basic and acidic residues" evidence="14">
    <location>
        <begin position="1"/>
        <end position="22"/>
    </location>
</feature>
<dbReference type="Pfam" id="PF18076">
    <property type="entry name" value="FGAR-AT_N"/>
    <property type="match status" value="1"/>
</dbReference>
<dbReference type="EMBL" id="JBBNAG010000008">
    <property type="protein sequence ID" value="KAK9110874.1"/>
    <property type="molecule type" value="Genomic_DNA"/>
</dbReference>
<evidence type="ECO:0000256" key="9">
    <source>
        <dbReference type="ARBA" id="ARBA00022842"/>
    </source>
</evidence>
<protein>
    <recommendedName>
        <fullName evidence="3">phosphoribosylformylglycinamidine synthase</fullName>
        <ecNumber evidence="3">6.3.5.3</ecNumber>
    </recommendedName>
    <alternativeName>
        <fullName evidence="12">Formylglycinamide ribonucleotide amidotransferase</fullName>
    </alternativeName>
    <alternativeName>
        <fullName evidence="11">Formylglycinamide ribotide amidotransferase</fullName>
    </alternativeName>
</protein>
<dbReference type="InterPro" id="IPR040707">
    <property type="entry name" value="FGAR-AT_N"/>
</dbReference>
<dbReference type="FunFam" id="3.40.50.880:FF:000014">
    <property type="entry name" value="Phosphoribosylformylglycinamidine synthase, putative"/>
    <property type="match status" value="1"/>
</dbReference>
<dbReference type="Gene3D" id="3.90.650.10">
    <property type="entry name" value="PurM-like C-terminal domain"/>
    <property type="match status" value="2"/>
</dbReference>
<dbReference type="FunFam" id="3.90.650.10:FF:000006">
    <property type="entry name" value="Phosphoribosylformylglycinamidine synthase, putative"/>
    <property type="match status" value="1"/>
</dbReference>
<evidence type="ECO:0000313" key="20">
    <source>
        <dbReference type="Proteomes" id="UP001419268"/>
    </source>
</evidence>
<keyword evidence="9" id="KW-0460">Magnesium</keyword>
<comment type="catalytic activity">
    <reaction evidence="13">
        <text>N(2)-formyl-N(1)-(5-phospho-beta-D-ribosyl)glycinamide + L-glutamine + ATP + H2O = 2-formamido-N(1)-(5-O-phospho-beta-D-ribosyl)acetamidine + L-glutamate + ADP + phosphate + H(+)</text>
        <dbReference type="Rhea" id="RHEA:17129"/>
        <dbReference type="ChEBI" id="CHEBI:15377"/>
        <dbReference type="ChEBI" id="CHEBI:15378"/>
        <dbReference type="ChEBI" id="CHEBI:29985"/>
        <dbReference type="ChEBI" id="CHEBI:30616"/>
        <dbReference type="ChEBI" id="CHEBI:43474"/>
        <dbReference type="ChEBI" id="CHEBI:58359"/>
        <dbReference type="ChEBI" id="CHEBI:147286"/>
        <dbReference type="ChEBI" id="CHEBI:147287"/>
        <dbReference type="ChEBI" id="CHEBI:456216"/>
        <dbReference type="EC" id="6.3.5.3"/>
    </reaction>
</comment>
<dbReference type="FunFam" id="3.30.1330.10:FF:000007">
    <property type="entry name" value="Phosphoribosylformylglycinamidine synthase, putative"/>
    <property type="match status" value="1"/>
</dbReference>
<evidence type="ECO:0000256" key="1">
    <source>
        <dbReference type="ARBA" id="ARBA00004920"/>
    </source>
</evidence>
<dbReference type="FunFam" id="3.30.1330.10:FF:000009">
    <property type="entry name" value="Probable phosphoribosylformylglycinamidine synthase"/>
    <property type="match status" value="1"/>
</dbReference>
<evidence type="ECO:0000256" key="5">
    <source>
        <dbReference type="ARBA" id="ARBA00022723"/>
    </source>
</evidence>
<dbReference type="GO" id="GO:0046872">
    <property type="term" value="F:metal ion binding"/>
    <property type="evidence" value="ECO:0007669"/>
    <property type="project" value="UniProtKB-KW"/>
</dbReference>
<comment type="similarity">
    <text evidence="2">In the N-terminal section; belongs to the FGAMS family.</text>
</comment>
<feature type="domain" description="Phosphoribosylformylglycinamidine synthase N-terminal" evidence="17">
    <location>
        <begin position="159"/>
        <end position="280"/>
    </location>
</feature>
<feature type="domain" description="Phosphoribosylformylglycinamidine synthase linker" evidence="16">
    <location>
        <begin position="307"/>
        <end position="356"/>
    </location>
</feature>
<evidence type="ECO:0000313" key="19">
    <source>
        <dbReference type="EMBL" id="KAK9110874.1"/>
    </source>
</evidence>
<dbReference type="InterPro" id="IPR036604">
    <property type="entry name" value="PurS-like_sf"/>
</dbReference>
<name>A0AAP0NLR5_9MAGN</name>
<comment type="caution">
    <text evidence="19">The sequence shown here is derived from an EMBL/GenBank/DDBJ whole genome shotgun (WGS) entry which is preliminary data.</text>
</comment>
<proteinExistence type="inferred from homology"/>
<feature type="domain" description="PurM-like C-terminal" evidence="15">
    <location>
        <begin position="979"/>
        <end position="1109"/>
    </location>
</feature>
<dbReference type="SUPFAM" id="SSF52317">
    <property type="entry name" value="Class I glutamine amidotransferase-like"/>
    <property type="match status" value="1"/>
</dbReference>
<gene>
    <name evidence="19" type="ORF">Scep_018393</name>
</gene>
<dbReference type="NCBIfam" id="TIGR01735">
    <property type="entry name" value="FGAM_synt"/>
    <property type="match status" value="1"/>
</dbReference>
<dbReference type="NCBIfam" id="NF003672">
    <property type="entry name" value="PRK05297.1"/>
    <property type="match status" value="1"/>
</dbReference>
<keyword evidence="20" id="KW-1185">Reference proteome</keyword>
<dbReference type="InterPro" id="IPR036921">
    <property type="entry name" value="PurM-like_N_sf"/>
</dbReference>
<dbReference type="Gene3D" id="1.10.8.750">
    <property type="entry name" value="Phosphoribosylformylglycinamidine synthase, linker domain"/>
    <property type="match status" value="1"/>
</dbReference>
<feature type="region of interest" description="Disordered" evidence="14">
    <location>
        <begin position="1"/>
        <end position="23"/>
    </location>
</feature>
<evidence type="ECO:0000256" key="14">
    <source>
        <dbReference type="SAM" id="MobiDB-lite"/>
    </source>
</evidence>
<keyword evidence="8" id="KW-0067">ATP-binding</keyword>
<dbReference type="SUPFAM" id="SSF56042">
    <property type="entry name" value="PurM C-terminal domain-like"/>
    <property type="match status" value="2"/>
</dbReference>
<dbReference type="PANTHER" id="PTHR10099:SF1">
    <property type="entry name" value="PHOSPHORIBOSYLFORMYLGLYCINAMIDINE SYNTHASE"/>
    <property type="match status" value="1"/>
</dbReference>
<keyword evidence="7" id="KW-0658">Purine biosynthesis</keyword>
<dbReference type="CDD" id="cd02204">
    <property type="entry name" value="PurL_repeat2"/>
    <property type="match status" value="1"/>
</dbReference>
<evidence type="ECO:0000256" key="6">
    <source>
        <dbReference type="ARBA" id="ARBA00022741"/>
    </source>
</evidence>
<evidence type="ECO:0000259" key="16">
    <source>
        <dbReference type="Pfam" id="PF18072"/>
    </source>
</evidence>
<evidence type="ECO:0000256" key="13">
    <source>
        <dbReference type="ARBA" id="ARBA00052585"/>
    </source>
</evidence>
<keyword evidence="6" id="KW-0547">Nucleotide-binding</keyword>
<feature type="domain" description="FGAR-AT PurM N-terminal-like" evidence="18">
    <location>
        <begin position="795"/>
        <end position="947"/>
    </location>
</feature>
<dbReference type="Pfam" id="PF22689">
    <property type="entry name" value="FGAR-AT_PurM_N-like"/>
    <property type="match status" value="1"/>
</dbReference>
<feature type="domain" description="PurM-like C-terminal" evidence="15">
    <location>
        <begin position="569"/>
        <end position="724"/>
    </location>
</feature>
<dbReference type="CDD" id="cd01740">
    <property type="entry name" value="GATase1_FGAR_AT"/>
    <property type="match status" value="1"/>
</dbReference>
<comment type="pathway">
    <text evidence="1">Purine metabolism; IMP biosynthesis via de novo pathway; 5-amino-1-(5-phospho-D-ribosyl)imidazole from N(2)-formyl-N(1)-(5-phospho-D-ribosyl)glycinamide: step 1/2.</text>
</comment>
<organism evidence="19 20">
    <name type="scientific">Stephania cephalantha</name>
    <dbReference type="NCBI Taxonomy" id="152367"/>
    <lineage>
        <taxon>Eukaryota</taxon>
        <taxon>Viridiplantae</taxon>
        <taxon>Streptophyta</taxon>
        <taxon>Embryophyta</taxon>
        <taxon>Tracheophyta</taxon>
        <taxon>Spermatophyta</taxon>
        <taxon>Magnoliopsida</taxon>
        <taxon>Ranunculales</taxon>
        <taxon>Menispermaceae</taxon>
        <taxon>Menispermoideae</taxon>
        <taxon>Cissampelideae</taxon>
        <taxon>Stephania</taxon>
    </lineage>
</organism>
<dbReference type="EC" id="6.3.5.3" evidence="3"/>
<keyword evidence="10" id="KW-0315">Glutamine amidotransferase</keyword>
<sequence length="1447" mass="158048">MQCDDAGKNREILESKDTHNREPLQPMAVAAEITALDFLQGSCRQNLFQYTDLEQWRRSHRLWGSVRRLRTVAPPRLSTRSSISSSSSRVLVPVRPKALISDNVSALLDGDSAKIGVSQSKVVHLFRRPLIQESASVELLKLVQTKISNQIIGMKTEQCFNIGLDSDLSSEKFQVLKWLLQETYEPENLGTESFLDEERQKNGVNAVIVEVGPRLSFTTAWSANAVSICQACGLTEINRMERSRRHLLFVKAGSGLLPEQLIHEFAAMVHDRMTECVYPEKLLSFQTNLAPEEVQSIPVMERGQAALEEINEKLGLAFDKQDIEYYTRLFKHDIKRDPTTVELFDIAQSNSEHSRHWFFNGKISVDGKPMSRTLFEIVKSTLKANPNNSVIGFKDNSSAINGFLVNQLRPTQPGSVSPLVTKACDLDVLFTAETHNFPCAVAPYPGAETGAGGRIRDTHATGRGSFVVASTAGYCVGNLQIEGSYAPWEDSTFKYPSNLASPLQILIDASNGASDYGNKFGEPLIQGYTRTFGMRLPSGERREWLKPIMFSAGIGQIDHTHIVKGEPEIGMLVVKIGGPAYRIGMGGGAASSMVSGQNDADLDFNAVQRGDAEMAQKLYRVVRACIEMGDGNPIISIHDQGAGGNCNVVKEIIYPKGAVIDVRAIVVGDHTMSVLEIWGAEYQEQDALLVKPESYQLLQSICRRERVSMAVIGSINGEGKIVLVDSLAEEKCRSAGLPPLPPAVDLELEKVLGDMPQKSFEFTRVVEAQEPLDIAPGTTLMDALKRVLRLPSVCSKRFLTSKVDRCVTGLVAQQQTVGPLQLPLSDVAVIAQTYTELTGGACAIGEQPIKGLLDPKAMARLAVGEALTNLVWAKVTSLSDVKASGNWMYAAKLDGEGAAMYDAAIALSEAMIELRIAIDGGKDSLSMAAYASGEVVKAPGNLVISTYVTCPDITLTVTPDLKLKDEGVLLHIDLAKGKRRLGGSALAQAFDQVGNDCPDLEDISYLKNVFEATQELLSNRLISAGHDISDGGLIVCVLEMAFAGNCGVSLDLTSRGKSLFQMLFAEEIGLVLEVSKKNLEGVRRKLHDACIDVEVIGHVTSSPTVALSVDGVVKLNEKTADLRDMWEETSFELEGFQRLASCVELEKNGLKDRHEPSWKLSFTPAFTDEKWISSTSKPKVAIIREEGSNGDREMSAAFHAAGFEPWDVTMSDLLNGAISLNGFRGIAFVGGFSYADVLDSAKGWAASIRFNQPLLNQFQDFYNRPDTFSLGVCNGCQLMALLGWVPGMEVGGVLGAGGDPSQPRFIHNESGRFECRFTSVAIGDSPAIMFKGMEGSTLGVWAAHGEGMAYFPDDGVFDSVLTSNLAPLRYCDDDGKITELYPFNPNGSPLGVAAICSPDGRHLAMMPHPERCFLMWQFPWYPKSWDVEKKGASPWLRLFQNAREWCS</sequence>
<dbReference type="InterPro" id="IPR055181">
    <property type="entry name" value="FGAR-AT_PurM_N-like"/>
</dbReference>
<dbReference type="Gene3D" id="3.30.1330.10">
    <property type="entry name" value="PurM-like, N-terminal domain"/>
    <property type="match status" value="2"/>
</dbReference>
<dbReference type="Pfam" id="PF18072">
    <property type="entry name" value="FGAR-AT_linker"/>
    <property type="match status" value="1"/>
</dbReference>
<evidence type="ECO:0000259" key="17">
    <source>
        <dbReference type="Pfam" id="PF18076"/>
    </source>
</evidence>
<dbReference type="GO" id="GO:0004642">
    <property type="term" value="F:phosphoribosylformylglycinamidine synthase activity"/>
    <property type="evidence" value="ECO:0007669"/>
    <property type="project" value="UniProtKB-EC"/>
</dbReference>
<dbReference type="GO" id="GO:0005737">
    <property type="term" value="C:cytoplasm"/>
    <property type="evidence" value="ECO:0007669"/>
    <property type="project" value="TreeGrafter"/>
</dbReference>
<dbReference type="HAMAP" id="MF_00419">
    <property type="entry name" value="PurL_1"/>
    <property type="match status" value="1"/>
</dbReference>
<evidence type="ECO:0000256" key="4">
    <source>
        <dbReference type="ARBA" id="ARBA00022598"/>
    </source>
</evidence>
<evidence type="ECO:0000256" key="2">
    <source>
        <dbReference type="ARBA" id="ARBA00008608"/>
    </source>
</evidence>
<keyword evidence="4" id="KW-0436">Ligase</keyword>
<dbReference type="FunFam" id="1.10.8.750:FF:000001">
    <property type="entry name" value="Putative phosphoribosylformylglycinamidine synthase"/>
    <property type="match status" value="1"/>
</dbReference>
<dbReference type="InterPro" id="IPR010918">
    <property type="entry name" value="PurM-like_C_dom"/>
</dbReference>